<feature type="coiled-coil region" evidence="1">
    <location>
        <begin position="212"/>
        <end position="239"/>
    </location>
</feature>
<evidence type="ECO:0000256" key="1">
    <source>
        <dbReference type="SAM" id="Coils"/>
    </source>
</evidence>
<evidence type="ECO:0000313" key="3">
    <source>
        <dbReference type="Proteomes" id="UP001273166"/>
    </source>
</evidence>
<reference evidence="2" key="2">
    <citation type="submission" date="2023-06" db="EMBL/GenBank/DDBJ databases">
        <authorList>
            <consortium name="Lawrence Berkeley National Laboratory"/>
            <person name="Mondo S.J."/>
            <person name="Hensen N."/>
            <person name="Bonometti L."/>
            <person name="Westerberg I."/>
            <person name="Brannstrom I.O."/>
            <person name="Guillou S."/>
            <person name="Cros-Aarteil S."/>
            <person name="Calhoun S."/>
            <person name="Haridas S."/>
            <person name="Kuo A."/>
            <person name="Pangilinan J."/>
            <person name="Riley R."/>
            <person name="Labutti K."/>
            <person name="Andreopoulos B."/>
            <person name="Lipzen A."/>
            <person name="Chen C."/>
            <person name="Yanf M."/>
            <person name="Daum C."/>
            <person name="Ng V."/>
            <person name="Clum A."/>
            <person name="Steindorff A."/>
            <person name="Ohm R."/>
            <person name="Martin F."/>
            <person name="Silar P."/>
            <person name="Natvig D."/>
            <person name="Lalanne C."/>
            <person name="Gautier V."/>
            <person name="Ament-Velasquez S.L."/>
            <person name="Kruys A."/>
            <person name="Hutchinson M.I."/>
            <person name="Powell A.J."/>
            <person name="Barry K."/>
            <person name="Miller A.N."/>
            <person name="Grigoriev I.V."/>
            <person name="Debuchy R."/>
            <person name="Gladieux P."/>
            <person name="Thoren M.H."/>
            <person name="Johannesson H."/>
        </authorList>
    </citation>
    <scope>NUCLEOTIDE SEQUENCE</scope>
    <source>
        <strain evidence="2">CBS 333.67</strain>
    </source>
</reference>
<gene>
    <name evidence="2" type="ORF">B0T15DRAFT_537691</name>
</gene>
<sequence>MPVKCPRLILRMGSMIGYQKQQSGCSSQPFAASRPISEYLGEPHSINALASARIRFQSFVSLPISTVSTMFGGFNGRSGNTGVFRGPPREPRKPQAAARTVAAAGALRPVYARTARATNGQTGISVPGPMPESPGMSGHDVAAVAATNVPAPGGNTQLPQAAYYRSPGLESANGQPGMADEQDFASLHIKVAAMSGQVAYQSGQVTCMLEYMQDLKNGMNELKAQMNELRDQAQAALHDAHGGFGKIMEKIEQWTREVEHWGQTYLPEQTSQAADPAWFGQEQ</sequence>
<proteinExistence type="predicted"/>
<dbReference type="AlphaFoldDB" id="A0AAJ0M0U5"/>
<organism evidence="2 3">
    <name type="scientific">Chaetomium strumarium</name>
    <dbReference type="NCBI Taxonomy" id="1170767"/>
    <lineage>
        <taxon>Eukaryota</taxon>
        <taxon>Fungi</taxon>
        <taxon>Dikarya</taxon>
        <taxon>Ascomycota</taxon>
        <taxon>Pezizomycotina</taxon>
        <taxon>Sordariomycetes</taxon>
        <taxon>Sordariomycetidae</taxon>
        <taxon>Sordariales</taxon>
        <taxon>Chaetomiaceae</taxon>
        <taxon>Chaetomium</taxon>
    </lineage>
</organism>
<dbReference type="EMBL" id="JAUDZG010000005">
    <property type="protein sequence ID" value="KAK3304819.1"/>
    <property type="molecule type" value="Genomic_DNA"/>
</dbReference>
<protein>
    <submittedName>
        <fullName evidence="2">Uncharacterized protein</fullName>
    </submittedName>
</protein>
<dbReference type="Proteomes" id="UP001273166">
    <property type="component" value="Unassembled WGS sequence"/>
</dbReference>
<name>A0AAJ0M0U5_9PEZI</name>
<keyword evidence="3" id="KW-1185">Reference proteome</keyword>
<reference evidence="2" key="1">
    <citation type="journal article" date="2023" name="Mol. Phylogenet. Evol.">
        <title>Genome-scale phylogeny and comparative genomics of the fungal order Sordariales.</title>
        <authorList>
            <person name="Hensen N."/>
            <person name="Bonometti L."/>
            <person name="Westerberg I."/>
            <person name="Brannstrom I.O."/>
            <person name="Guillou S."/>
            <person name="Cros-Aarteil S."/>
            <person name="Calhoun S."/>
            <person name="Haridas S."/>
            <person name="Kuo A."/>
            <person name="Mondo S."/>
            <person name="Pangilinan J."/>
            <person name="Riley R."/>
            <person name="LaButti K."/>
            <person name="Andreopoulos B."/>
            <person name="Lipzen A."/>
            <person name="Chen C."/>
            <person name="Yan M."/>
            <person name="Daum C."/>
            <person name="Ng V."/>
            <person name="Clum A."/>
            <person name="Steindorff A."/>
            <person name="Ohm R.A."/>
            <person name="Martin F."/>
            <person name="Silar P."/>
            <person name="Natvig D.O."/>
            <person name="Lalanne C."/>
            <person name="Gautier V."/>
            <person name="Ament-Velasquez S.L."/>
            <person name="Kruys A."/>
            <person name="Hutchinson M.I."/>
            <person name="Powell A.J."/>
            <person name="Barry K."/>
            <person name="Miller A.N."/>
            <person name="Grigoriev I.V."/>
            <person name="Debuchy R."/>
            <person name="Gladieux P."/>
            <person name="Hiltunen Thoren M."/>
            <person name="Johannesson H."/>
        </authorList>
    </citation>
    <scope>NUCLEOTIDE SEQUENCE</scope>
    <source>
        <strain evidence="2">CBS 333.67</strain>
    </source>
</reference>
<accession>A0AAJ0M0U5</accession>
<dbReference type="GeneID" id="87888468"/>
<keyword evidence="1" id="KW-0175">Coiled coil</keyword>
<evidence type="ECO:0000313" key="2">
    <source>
        <dbReference type="EMBL" id="KAK3304819.1"/>
    </source>
</evidence>
<dbReference type="RefSeq" id="XP_062720599.1">
    <property type="nucleotide sequence ID" value="XM_062869639.1"/>
</dbReference>
<comment type="caution">
    <text evidence="2">The sequence shown here is derived from an EMBL/GenBank/DDBJ whole genome shotgun (WGS) entry which is preliminary data.</text>
</comment>